<reference evidence="1 2" key="1">
    <citation type="submission" date="2024-05" db="EMBL/GenBank/DDBJ databases">
        <title>Haplotype-resolved chromosome-level genome assembly of Huyou (Citrus changshanensis).</title>
        <authorList>
            <person name="Miao C."/>
            <person name="Chen W."/>
            <person name="Wu Y."/>
            <person name="Wang L."/>
            <person name="Zhao S."/>
            <person name="Grierson D."/>
            <person name="Xu C."/>
            <person name="Chen K."/>
        </authorList>
    </citation>
    <scope>NUCLEOTIDE SEQUENCE [LARGE SCALE GENOMIC DNA]</scope>
    <source>
        <strain evidence="1">01-14</strain>
        <tissue evidence="1">Leaf</tissue>
    </source>
</reference>
<sequence>MLTPLEVMRQLTEDHPGGFADDDRVSRAHNLASLKLRVLSPPINFPQSNHQKDLEEVQHMTKEESLTQS</sequence>
<accession>A0AAP0QT72</accession>
<protein>
    <submittedName>
        <fullName evidence="1">Uncharacterized protein</fullName>
    </submittedName>
</protein>
<name>A0AAP0QT72_9ROSI</name>
<comment type="caution">
    <text evidence="1">The sequence shown here is derived from an EMBL/GenBank/DDBJ whole genome shotgun (WGS) entry which is preliminary data.</text>
</comment>
<dbReference type="EMBL" id="JBCGBO010000003">
    <property type="protein sequence ID" value="KAK9213854.1"/>
    <property type="molecule type" value="Genomic_DNA"/>
</dbReference>
<dbReference type="Proteomes" id="UP001428341">
    <property type="component" value="Unassembled WGS sequence"/>
</dbReference>
<evidence type="ECO:0000313" key="2">
    <source>
        <dbReference type="Proteomes" id="UP001428341"/>
    </source>
</evidence>
<organism evidence="1 2">
    <name type="scientific">Citrus x changshan-huyou</name>
    <dbReference type="NCBI Taxonomy" id="2935761"/>
    <lineage>
        <taxon>Eukaryota</taxon>
        <taxon>Viridiplantae</taxon>
        <taxon>Streptophyta</taxon>
        <taxon>Embryophyta</taxon>
        <taxon>Tracheophyta</taxon>
        <taxon>Spermatophyta</taxon>
        <taxon>Magnoliopsida</taxon>
        <taxon>eudicotyledons</taxon>
        <taxon>Gunneridae</taxon>
        <taxon>Pentapetalae</taxon>
        <taxon>rosids</taxon>
        <taxon>malvids</taxon>
        <taxon>Sapindales</taxon>
        <taxon>Rutaceae</taxon>
        <taxon>Aurantioideae</taxon>
        <taxon>Citrus</taxon>
    </lineage>
</organism>
<dbReference type="AlphaFoldDB" id="A0AAP0QT72"/>
<proteinExistence type="predicted"/>
<gene>
    <name evidence="1" type="ORF">WN944_005839</name>
</gene>
<keyword evidence="2" id="KW-1185">Reference proteome</keyword>
<evidence type="ECO:0000313" key="1">
    <source>
        <dbReference type="EMBL" id="KAK9213854.1"/>
    </source>
</evidence>